<protein>
    <submittedName>
        <fullName evidence="1">Uncharacterized protein</fullName>
    </submittedName>
</protein>
<accession>V6F3P9</accession>
<dbReference type="AlphaFoldDB" id="V6F3P9"/>
<dbReference type="EMBL" id="HG794546">
    <property type="protein sequence ID" value="CDK98901.1"/>
    <property type="molecule type" value="Genomic_DNA"/>
</dbReference>
<dbReference type="Proteomes" id="UP000018922">
    <property type="component" value="Chromosome I"/>
</dbReference>
<keyword evidence="2" id="KW-1185">Reference proteome</keyword>
<evidence type="ECO:0000313" key="2">
    <source>
        <dbReference type="Proteomes" id="UP000018922"/>
    </source>
</evidence>
<dbReference type="KEGG" id="mgy:MGMSRv2__1686"/>
<gene>
    <name evidence="1" type="ordered locus">MGMSRv2__1686</name>
</gene>
<dbReference type="HOGENOM" id="CLU_2974104_0_0_5"/>
<proteinExistence type="predicted"/>
<dbReference type="STRING" id="1430440.MGMSRv2__1686"/>
<name>V6F3P9_MAGGM</name>
<organism evidence="1 2">
    <name type="scientific">Magnetospirillum gryphiswaldense (strain DSM 6361 / JCM 21280 / NBRC 15271 / MSR-1)</name>
    <dbReference type="NCBI Taxonomy" id="431944"/>
    <lineage>
        <taxon>Bacteria</taxon>
        <taxon>Pseudomonadati</taxon>
        <taxon>Pseudomonadota</taxon>
        <taxon>Alphaproteobacteria</taxon>
        <taxon>Rhodospirillales</taxon>
        <taxon>Rhodospirillaceae</taxon>
        <taxon>Magnetospirillum</taxon>
    </lineage>
</organism>
<reference evidence="1 2" key="1">
    <citation type="journal article" date="2014" name="Genome Announc.">
        <title>Complete genome sequence of Magnetospirillum gryphiswaldense MSR-1.</title>
        <authorList>
            <person name="Wang X."/>
            <person name="Wang Q."/>
            <person name="Zhang W."/>
            <person name="Wang Y."/>
            <person name="Li L."/>
            <person name="Wen T."/>
            <person name="Zhang T."/>
            <person name="Zhang Y."/>
            <person name="Xu J."/>
            <person name="Hu J."/>
            <person name="Li S."/>
            <person name="Liu L."/>
            <person name="Liu J."/>
            <person name="Jiang W."/>
            <person name="Tian J."/>
            <person name="Li Y."/>
            <person name="Schuler D."/>
            <person name="Wang L."/>
            <person name="Li J."/>
        </authorList>
    </citation>
    <scope>NUCLEOTIDE SEQUENCE [LARGE SCALE GENOMIC DNA]</scope>
    <source>
        <strain evidence="2">DSM 6361 / JCM 21280 / NBRC 15271 / MSR-1</strain>
    </source>
</reference>
<evidence type="ECO:0000313" key="1">
    <source>
        <dbReference type="EMBL" id="CDK98901.1"/>
    </source>
</evidence>
<sequence>MSSMLLSGYPTAITYMGTAKGIDSVGGFKVERLEGGIEVGRHSALGYKSPCRFEAEAA</sequence>